<dbReference type="KEGG" id="tpla:ElP_18930"/>
<proteinExistence type="predicted"/>
<feature type="domain" description="Minor tail T" evidence="1">
    <location>
        <begin position="24"/>
        <end position="91"/>
    </location>
</feature>
<accession>A0A518GZK7</accession>
<evidence type="ECO:0000313" key="2">
    <source>
        <dbReference type="EMBL" id="QDV34012.1"/>
    </source>
</evidence>
<reference evidence="2 3" key="1">
    <citation type="submission" date="2019-02" db="EMBL/GenBank/DDBJ databases">
        <title>Deep-cultivation of Planctomycetes and their phenomic and genomic characterization uncovers novel biology.</title>
        <authorList>
            <person name="Wiegand S."/>
            <person name="Jogler M."/>
            <person name="Boedeker C."/>
            <person name="Pinto D."/>
            <person name="Vollmers J."/>
            <person name="Rivas-Marin E."/>
            <person name="Kohn T."/>
            <person name="Peeters S.H."/>
            <person name="Heuer A."/>
            <person name="Rast P."/>
            <person name="Oberbeckmann S."/>
            <person name="Bunk B."/>
            <person name="Jeske O."/>
            <person name="Meyerdierks A."/>
            <person name="Storesund J.E."/>
            <person name="Kallscheuer N."/>
            <person name="Luecker S."/>
            <person name="Lage O.M."/>
            <person name="Pohl T."/>
            <person name="Merkel B.J."/>
            <person name="Hornburger P."/>
            <person name="Mueller R.-W."/>
            <person name="Bruemmer F."/>
            <person name="Labrenz M."/>
            <person name="Spormann A.M."/>
            <person name="Op den Camp H."/>
            <person name="Overmann J."/>
            <person name="Amann R."/>
            <person name="Jetten M.S.M."/>
            <person name="Mascher T."/>
            <person name="Medema M.H."/>
            <person name="Devos D.P."/>
            <person name="Kaster A.-K."/>
            <person name="Ovreas L."/>
            <person name="Rohde M."/>
            <person name="Galperin M.Y."/>
            <person name="Jogler C."/>
        </authorList>
    </citation>
    <scope>NUCLEOTIDE SEQUENCE [LARGE SCALE GENOMIC DNA]</scope>
    <source>
        <strain evidence="2 3">ElP</strain>
    </source>
</reference>
<dbReference type="InterPro" id="IPR009350">
    <property type="entry name" value="Phage_tail_T"/>
</dbReference>
<dbReference type="Proteomes" id="UP000317835">
    <property type="component" value="Chromosome"/>
</dbReference>
<name>A0A518GZK7_9BACT</name>
<dbReference type="AlphaFoldDB" id="A0A518GZK7"/>
<sequence>MLLFRLALHFGEPDPDALAERISSPLLSEWLAFFRLHPLPDPWLQTGITCDTLVRVLGTGKAARRITPDSFIPRPRRRAPQAPGAMRAALAAFARLQSPDPR</sequence>
<keyword evidence="3" id="KW-1185">Reference proteome</keyword>
<dbReference type="EMBL" id="CP036426">
    <property type="protein sequence ID" value="QDV34012.1"/>
    <property type="molecule type" value="Genomic_DNA"/>
</dbReference>
<dbReference type="RefSeq" id="WP_145268586.1">
    <property type="nucleotide sequence ID" value="NZ_CP036426.1"/>
</dbReference>
<evidence type="ECO:0000313" key="3">
    <source>
        <dbReference type="Proteomes" id="UP000317835"/>
    </source>
</evidence>
<dbReference type="Pfam" id="PF06223">
    <property type="entry name" value="Phage_tail_T"/>
    <property type="match status" value="1"/>
</dbReference>
<dbReference type="OrthoDB" id="292569at2"/>
<organism evidence="2 3">
    <name type="scientific">Tautonia plasticadhaerens</name>
    <dbReference type="NCBI Taxonomy" id="2527974"/>
    <lineage>
        <taxon>Bacteria</taxon>
        <taxon>Pseudomonadati</taxon>
        <taxon>Planctomycetota</taxon>
        <taxon>Planctomycetia</taxon>
        <taxon>Isosphaerales</taxon>
        <taxon>Isosphaeraceae</taxon>
        <taxon>Tautonia</taxon>
    </lineage>
</organism>
<gene>
    <name evidence="2" type="ORF">ElP_18930</name>
</gene>
<evidence type="ECO:0000259" key="1">
    <source>
        <dbReference type="Pfam" id="PF06223"/>
    </source>
</evidence>
<protein>
    <recommendedName>
        <fullName evidence="1">Minor tail T domain-containing protein</fullName>
    </recommendedName>
</protein>